<dbReference type="RefSeq" id="XP_020104478.1">
    <property type="nucleotide sequence ID" value="XM_020248889.1"/>
</dbReference>
<keyword evidence="1" id="KW-1185">Reference proteome</keyword>
<dbReference type="RefSeq" id="XP_020104479.1">
    <property type="nucleotide sequence ID" value="XM_020248890.1"/>
</dbReference>
<evidence type="ECO:0000313" key="2">
    <source>
        <dbReference type="RefSeq" id="XP_020104478.1"/>
    </source>
</evidence>
<accession>A0A6P5GEV0</accession>
<proteinExistence type="predicted"/>
<protein>
    <submittedName>
        <fullName evidence="2 3">Uncharacterized protein LOC109721333</fullName>
    </submittedName>
</protein>
<organism evidence="2">
    <name type="scientific">Ananas comosus</name>
    <name type="common">Pineapple</name>
    <name type="synonym">Ananas ananas</name>
    <dbReference type="NCBI Taxonomy" id="4615"/>
    <lineage>
        <taxon>Eukaryota</taxon>
        <taxon>Viridiplantae</taxon>
        <taxon>Streptophyta</taxon>
        <taxon>Embryophyta</taxon>
        <taxon>Tracheophyta</taxon>
        <taxon>Spermatophyta</taxon>
        <taxon>Magnoliopsida</taxon>
        <taxon>Liliopsida</taxon>
        <taxon>Poales</taxon>
        <taxon>Bromeliaceae</taxon>
        <taxon>Bromelioideae</taxon>
        <taxon>Ananas</taxon>
    </lineage>
</organism>
<evidence type="ECO:0000313" key="1">
    <source>
        <dbReference type="Proteomes" id="UP000515123"/>
    </source>
</evidence>
<dbReference type="GeneID" id="109721333"/>
<reference evidence="1" key="1">
    <citation type="journal article" date="2015" name="Nat. Genet.">
        <title>The pineapple genome and the evolution of CAM photosynthesis.</title>
        <authorList>
            <person name="Ming R."/>
            <person name="VanBuren R."/>
            <person name="Wai C.M."/>
            <person name="Tang H."/>
            <person name="Schatz M.C."/>
            <person name="Bowers J.E."/>
            <person name="Lyons E."/>
            <person name="Wang M.L."/>
            <person name="Chen J."/>
            <person name="Biggers E."/>
            <person name="Zhang J."/>
            <person name="Huang L."/>
            <person name="Zhang L."/>
            <person name="Miao W."/>
            <person name="Zhang J."/>
            <person name="Ye Z."/>
            <person name="Miao C."/>
            <person name="Lin Z."/>
            <person name="Wang H."/>
            <person name="Zhou H."/>
            <person name="Yim W.C."/>
            <person name="Priest H.D."/>
            <person name="Zheng C."/>
            <person name="Woodhouse M."/>
            <person name="Edger P.P."/>
            <person name="Guyot R."/>
            <person name="Guo H.B."/>
            <person name="Guo H."/>
            <person name="Zheng G."/>
            <person name="Singh R."/>
            <person name="Sharma A."/>
            <person name="Min X."/>
            <person name="Zheng Y."/>
            <person name="Lee H."/>
            <person name="Gurtowski J."/>
            <person name="Sedlazeck F.J."/>
            <person name="Harkess A."/>
            <person name="McKain M.R."/>
            <person name="Liao Z."/>
            <person name="Fang J."/>
            <person name="Liu J."/>
            <person name="Zhang X."/>
            <person name="Zhang Q."/>
            <person name="Hu W."/>
            <person name="Qin Y."/>
            <person name="Wang K."/>
            <person name="Chen L.Y."/>
            <person name="Shirley N."/>
            <person name="Lin Y.R."/>
            <person name="Liu L.Y."/>
            <person name="Hernandez A.G."/>
            <person name="Wright C.L."/>
            <person name="Bulone V."/>
            <person name="Tuskan G.A."/>
            <person name="Heath K."/>
            <person name="Zee F."/>
            <person name="Moore P.H."/>
            <person name="Sunkar R."/>
            <person name="Leebens-Mack J.H."/>
            <person name="Mockler T."/>
            <person name="Bennetzen J.L."/>
            <person name="Freeling M."/>
            <person name="Sankoff D."/>
            <person name="Paterson A.H."/>
            <person name="Zhu X."/>
            <person name="Yang X."/>
            <person name="Smith J.A."/>
            <person name="Cushman J.C."/>
            <person name="Paull R.E."/>
            <person name="Yu Q."/>
        </authorList>
    </citation>
    <scope>NUCLEOTIDE SEQUENCE [LARGE SCALE GENOMIC DNA]</scope>
    <source>
        <strain evidence="1">cv. F153</strain>
    </source>
</reference>
<evidence type="ECO:0000313" key="3">
    <source>
        <dbReference type="RefSeq" id="XP_020104479.1"/>
    </source>
</evidence>
<gene>
    <name evidence="2 3" type="primary">LOC109721333</name>
</gene>
<dbReference type="Proteomes" id="UP000515123">
    <property type="component" value="Linkage group 15"/>
</dbReference>
<sequence length="100" mass="11604">MSYDTSSRNQGESLLFWTRLVCYQDQLMKHLPRSYIKHLKIIHALASLNFQSGFTIHHYAGDGYVILDLICHVFWTRIISLLSTSISFSLQCLNLPSIWV</sequence>
<dbReference type="AlphaFoldDB" id="A0A6P5GEV0"/>
<reference evidence="2 3" key="2">
    <citation type="submission" date="2025-04" db="UniProtKB">
        <authorList>
            <consortium name="RefSeq"/>
        </authorList>
    </citation>
    <scope>IDENTIFICATION</scope>
    <source>
        <tissue evidence="2 3">Leaf</tissue>
    </source>
</reference>
<name>A0A6P5GEV0_ANACO</name>